<protein>
    <submittedName>
        <fullName evidence="1">Uncharacterized protein</fullName>
    </submittedName>
</protein>
<dbReference type="EMBL" id="BART01006327">
    <property type="protein sequence ID" value="GAG61555.1"/>
    <property type="molecule type" value="Genomic_DNA"/>
</dbReference>
<comment type="caution">
    <text evidence="1">The sequence shown here is derived from an EMBL/GenBank/DDBJ whole genome shotgun (WGS) entry which is preliminary data.</text>
</comment>
<dbReference type="AlphaFoldDB" id="X0YYL3"/>
<proteinExistence type="predicted"/>
<organism evidence="1">
    <name type="scientific">marine sediment metagenome</name>
    <dbReference type="NCBI Taxonomy" id="412755"/>
    <lineage>
        <taxon>unclassified sequences</taxon>
        <taxon>metagenomes</taxon>
        <taxon>ecological metagenomes</taxon>
    </lineage>
</organism>
<gene>
    <name evidence="1" type="ORF">S01H4_14432</name>
</gene>
<accession>X0YYL3</accession>
<name>X0YYL3_9ZZZZ</name>
<evidence type="ECO:0000313" key="1">
    <source>
        <dbReference type="EMBL" id="GAG61555.1"/>
    </source>
</evidence>
<reference evidence="1" key="1">
    <citation type="journal article" date="2014" name="Front. Microbiol.">
        <title>High frequency of phylogenetically diverse reductive dehalogenase-homologous genes in deep subseafloor sedimentary metagenomes.</title>
        <authorList>
            <person name="Kawai M."/>
            <person name="Futagami T."/>
            <person name="Toyoda A."/>
            <person name="Takaki Y."/>
            <person name="Nishi S."/>
            <person name="Hori S."/>
            <person name="Arai W."/>
            <person name="Tsubouchi T."/>
            <person name="Morono Y."/>
            <person name="Uchiyama I."/>
            <person name="Ito T."/>
            <person name="Fujiyama A."/>
            <person name="Inagaki F."/>
            <person name="Takami H."/>
        </authorList>
    </citation>
    <scope>NUCLEOTIDE SEQUENCE</scope>
    <source>
        <strain evidence="1">Expedition CK06-06</strain>
    </source>
</reference>
<sequence>MVRSKDLKYNDGELKNLDITRYEMEDYLVKLALRESPKKSNKRLLSSLKDMYHLERSKQFLQPLKALFKFSDDHRAFATRLIEKSSKTTVAKIISNISGKIETLIKEA</sequence>